<reference evidence="3" key="1">
    <citation type="journal article" date="2020" name="Stud. Mycol.">
        <title>101 Dothideomycetes genomes: a test case for predicting lifestyles and emergence of pathogens.</title>
        <authorList>
            <person name="Haridas S."/>
            <person name="Albert R."/>
            <person name="Binder M."/>
            <person name="Bloem J."/>
            <person name="Labutti K."/>
            <person name="Salamov A."/>
            <person name="Andreopoulos B."/>
            <person name="Baker S."/>
            <person name="Barry K."/>
            <person name="Bills G."/>
            <person name="Bluhm B."/>
            <person name="Cannon C."/>
            <person name="Castanera R."/>
            <person name="Culley D."/>
            <person name="Daum C."/>
            <person name="Ezra D."/>
            <person name="Gonzalez J."/>
            <person name="Henrissat B."/>
            <person name="Kuo A."/>
            <person name="Liang C."/>
            <person name="Lipzen A."/>
            <person name="Lutzoni F."/>
            <person name="Magnuson J."/>
            <person name="Mondo S."/>
            <person name="Nolan M."/>
            <person name="Ohm R."/>
            <person name="Pangilinan J."/>
            <person name="Park H.-J."/>
            <person name="Ramirez L."/>
            <person name="Alfaro M."/>
            <person name="Sun H."/>
            <person name="Tritt A."/>
            <person name="Yoshinaga Y."/>
            <person name="Zwiers L.-H."/>
            <person name="Turgeon B."/>
            <person name="Goodwin S."/>
            <person name="Spatafora J."/>
            <person name="Crous P."/>
            <person name="Grigoriev I."/>
        </authorList>
    </citation>
    <scope>NUCLEOTIDE SEQUENCE</scope>
    <source>
        <strain evidence="3">ATCC 16933</strain>
    </source>
</reference>
<evidence type="ECO:0000313" key="4">
    <source>
        <dbReference type="Proteomes" id="UP000799766"/>
    </source>
</evidence>
<dbReference type="AlphaFoldDB" id="A0A6A6PA19"/>
<comment type="subcellular location">
    <subcellularLocation>
        <location evidence="1">Nucleus</location>
    </subcellularLocation>
</comment>
<gene>
    <name evidence="3" type="ORF">BDY21DRAFT_280367</name>
</gene>
<dbReference type="EMBL" id="MU001673">
    <property type="protein sequence ID" value="KAF2460283.1"/>
    <property type="molecule type" value="Genomic_DNA"/>
</dbReference>
<dbReference type="OrthoDB" id="407832at2759"/>
<dbReference type="GO" id="GO:0005634">
    <property type="term" value="C:nucleus"/>
    <property type="evidence" value="ECO:0007669"/>
    <property type="project" value="UniProtKB-SubCell"/>
</dbReference>
<evidence type="ECO:0000256" key="1">
    <source>
        <dbReference type="ARBA" id="ARBA00004123"/>
    </source>
</evidence>
<dbReference type="GO" id="GO:0045944">
    <property type="term" value="P:positive regulation of transcription by RNA polymerase II"/>
    <property type="evidence" value="ECO:0007669"/>
    <property type="project" value="TreeGrafter"/>
</dbReference>
<evidence type="ECO:0008006" key="5">
    <source>
        <dbReference type="Google" id="ProtNLM"/>
    </source>
</evidence>
<dbReference type="Proteomes" id="UP000799766">
    <property type="component" value="Unassembled WGS sequence"/>
</dbReference>
<accession>A0A6A6PA19</accession>
<dbReference type="GO" id="GO:0000976">
    <property type="term" value="F:transcription cis-regulatory region binding"/>
    <property type="evidence" value="ECO:0007669"/>
    <property type="project" value="TreeGrafter"/>
</dbReference>
<dbReference type="PANTHER" id="PTHR37534">
    <property type="entry name" value="TRANSCRIPTIONAL ACTIVATOR PROTEIN UGA3"/>
    <property type="match status" value="1"/>
</dbReference>
<name>A0A6A6PA19_9PEZI</name>
<organism evidence="3 4">
    <name type="scientific">Lineolata rhizophorae</name>
    <dbReference type="NCBI Taxonomy" id="578093"/>
    <lineage>
        <taxon>Eukaryota</taxon>
        <taxon>Fungi</taxon>
        <taxon>Dikarya</taxon>
        <taxon>Ascomycota</taxon>
        <taxon>Pezizomycotina</taxon>
        <taxon>Dothideomycetes</taxon>
        <taxon>Dothideomycetes incertae sedis</taxon>
        <taxon>Lineolatales</taxon>
        <taxon>Lineolataceae</taxon>
        <taxon>Lineolata</taxon>
    </lineage>
</organism>
<proteinExistence type="predicted"/>
<dbReference type="Pfam" id="PF11951">
    <property type="entry name" value="Fungal_trans_2"/>
    <property type="match status" value="1"/>
</dbReference>
<protein>
    <recommendedName>
        <fullName evidence="5">Fungal-specific transcription factor domain-containing protein</fullName>
    </recommendedName>
</protein>
<evidence type="ECO:0000313" key="3">
    <source>
        <dbReference type="EMBL" id="KAF2460283.1"/>
    </source>
</evidence>
<keyword evidence="2" id="KW-0539">Nucleus</keyword>
<dbReference type="PANTHER" id="PTHR37534:SF2">
    <property type="entry name" value="N-ACETYLTRANSFERASE DOMAIN-CONTAINING PROTEIN"/>
    <property type="match status" value="1"/>
</dbReference>
<dbReference type="InterPro" id="IPR021858">
    <property type="entry name" value="Fun_TF"/>
</dbReference>
<keyword evidence="4" id="KW-1185">Reference proteome</keyword>
<evidence type="ECO:0000256" key="2">
    <source>
        <dbReference type="ARBA" id="ARBA00023242"/>
    </source>
</evidence>
<dbReference type="GO" id="GO:0003700">
    <property type="term" value="F:DNA-binding transcription factor activity"/>
    <property type="evidence" value="ECO:0007669"/>
    <property type="project" value="TreeGrafter"/>
</dbReference>
<sequence length="424" mass="47396">MSPTSSGQEIVLGNIPNVHPGVESSPSQQLSFQVLSNGSETSPHVYFNTPAWPLQDQQEARLLRHFIDNVAPFFDLCDPRRHFQITIPQRTTTCPTLLNAILAASASHLCQFAQFDSLVANFYVQECLQQLLPMMGGVTGMMDENSFAAIVILRFVEELNAPMSSSRHESPRSRLLDTHILANAPTNCIEVSSVQRASYWVCMQQDIYMSFVAQQSTLAPHEFCTADRSVAQADDWTWTKRIMLHCADLLLYCFGEGEHSVGTYDALVRQCADWSTFKPASFHPIFFKEPSMLGVDIFPEVWLLNDAAAAGIQHYHLGMILLTAHNPKAPLVGPDQRQVLKLLDDEIKGHVRIICGIAKSNGTASSPSNWRTATMAISMAGDRFRGRHEQIALMNVLDTTEKKQIWPTNTIKAHIKEAWGWRSV</sequence>